<gene>
    <name evidence="2" type="ORF">ENM11_08905</name>
</gene>
<reference evidence="2" key="1">
    <citation type="journal article" date="2020" name="mSystems">
        <title>Genome- and Community-Level Interaction Insights into Carbon Utilization and Element Cycling Functions of Hydrothermarchaeota in Hydrothermal Sediment.</title>
        <authorList>
            <person name="Zhou Z."/>
            <person name="Liu Y."/>
            <person name="Xu W."/>
            <person name="Pan J."/>
            <person name="Luo Z.H."/>
            <person name="Li M."/>
        </authorList>
    </citation>
    <scope>NUCLEOTIDE SEQUENCE [LARGE SCALE GENOMIC DNA]</scope>
    <source>
        <strain evidence="2">SpSt-1056</strain>
    </source>
</reference>
<dbReference type="AlphaFoldDB" id="A0A7C5L8U3"/>
<sequence length="141" mass="16062">MVDPEAYIDINIFVYWLGGHPTFGRASYEWIKKIEGARRGKYITSALTLYQTMVIIAGLTGKNLKDQELIEKLVNSINSLSGLRIIPLTMEDMTQAAKLMKEYSLDYEDAVHLATALRNKAKEIISNDEDFDKTPLKRKFS</sequence>
<feature type="domain" description="PIN" evidence="1">
    <location>
        <begin position="7"/>
        <end position="135"/>
    </location>
</feature>
<comment type="caution">
    <text evidence="2">The sequence shown here is derived from an EMBL/GenBank/DDBJ whole genome shotgun (WGS) entry which is preliminary data.</text>
</comment>
<dbReference type="PANTHER" id="PTHR38826">
    <property type="entry name" value="RIBONUCLEASE VAPC13"/>
    <property type="match status" value="1"/>
</dbReference>
<dbReference type="Pfam" id="PF01850">
    <property type="entry name" value="PIN"/>
    <property type="match status" value="1"/>
</dbReference>
<accession>A0A7C5L8U3</accession>
<evidence type="ECO:0000259" key="1">
    <source>
        <dbReference type="Pfam" id="PF01850"/>
    </source>
</evidence>
<dbReference type="SUPFAM" id="SSF88723">
    <property type="entry name" value="PIN domain-like"/>
    <property type="match status" value="1"/>
</dbReference>
<dbReference type="InterPro" id="IPR029060">
    <property type="entry name" value="PIN-like_dom_sf"/>
</dbReference>
<dbReference type="Gene3D" id="3.40.50.1010">
    <property type="entry name" value="5'-nuclease"/>
    <property type="match status" value="1"/>
</dbReference>
<dbReference type="EMBL" id="DRWN01000073">
    <property type="protein sequence ID" value="HHK69242.1"/>
    <property type="molecule type" value="Genomic_DNA"/>
</dbReference>
<dbReference type="InterPro" id="IPR002716">
    <property type="entry name" value="PIN_dom"/>
</dbReference>
<organism evidence="2">
    <name type="scientific">Caldiarchaeum subterraneum</name>
    <dbReference type="NCBI Taxonomy" id="311458"/>
    <lineage>
        <taxon>Archaea</taxon>
        <taxon>Nitrososphaerota</taxon>
        <taxon>Candidatus Caldarchaeales</taxon>
        <taxon>Candidatus Caldarchaeaceae</taxon>
        <taxon>Candidatus Caldarchaeum</taxon>
    </lineage>
</organism>
<dbReference type="PANTHER" id="PTHR38826:SF5">
    <property type="entry name" value="RIBONUCLEASE VAPC13"/>
    <property type="match status" value="1"/>
</dbReference>
<protein>
    <submittedName>
        <fullName evidence="2">PIN domain-containing protein</fullName>
    </submittedName>
</protein>
<dbReference type="InterPro" id="IPR052106">
    <property type="entry name" value="PINc/VapC_TA"/>
</dbReference>
<evidence type="ECO:0000313" key="2">
    <source>
        <dbReference type="EMBL" id="HHK69242.1"/>
    </source>
</evidence>
<proteinExistence type="predicted"/>
<name>A0A7C5L8U3_CALS0</name>